<dbReference type="GO" id="GO:0016853">
    <property type="term" value="F:isomerase activity"/>
    <property type="evidence" value="ECO:0007669"/>
    <property type="project" value="UniProtKB-KW"/>
</dbReference>
<dbReference type="InterPro" id="IPR036237">
    <property type="entry name" value="Xyl_isomerase-like_sf"/>
</dbReference>
<dbReference type="STRING" id="1348624.GCA_001591545_02217"/>
<dbReference type="PANTHER" id="PTHR12110:SF21">
    <property type="entry name" value="XYLOSE ISOMERASE-LIKE TIM BARREL DOMAIN-CONTAINING PROTEIN"/>
    <property type="match status" value="1"/>
</dbReference>
<organism evidence="2 3">
    <name type="scientific">Lederbergia lenta</name>
    <name type="common">Bacillus lentus</name>
    <dbReference type="NCBI Taxonomy" id="1467"/>
    <lineage>
        <taxon>Bacteria</taxon>
        <taxon>Bacillati</taxon>
        <taxon>Bacillota</taxon>
        <taxon>Bacilli</taxon>
        <taxon>Bacillales</taxon>
        <taxon>Bacillaceae</taxon>
        <taxon>Lederbergia</taxon>
    </lineage>
</organism>
<gene>
    <name evidence="2" type="primary">iolI_3</name>
    <name evidence="2" type="ORF">NCTC4824_03565</name>
</gene>
<proteinExistence type="predicted"/>
<name>A0A2X4WGT3_LEDLE</name>
<dbReference type="EC" id="5.3.99.-" evidence="2"/>
<keyword evidence="3" id="KW-1185">Reference proteome</keyword>
<evidence type="ECO:0000313" key="2">
    <source>
        <dbReference type="EMBL" id="SQI62049.1"/>
    </source>
</evidence>
<dbReference type="EMBL" id="LS483476">
    <property type="protein sequence ID" value="SQI62049.1"/>
    <property type="molecule type" value="Genomic_DNA"/>
</dbReference>
<dbReference type="Gene3D" id="3.20.20.150">
    <property type="entry name" value="Divalent-metal-dependent TIM barrel enzymes"/>
    <property type="match status" value="1"/>
</dbReference>
<sequence length="282" mass="31718">MIKGLSEAGLANVENVEELINLASENGFGAIDTSGSALRNFVAEKGLSEAKAFLKKKRVIIGSMAFPVEWRQTDEEFRDGLELLLADAKTAAQFGCHTFFTYFMPSTDNNVVEHLMILTKRIRTSARLLKEYDINLALEFVGPHHLRNKWENIFIWNIKSTIEWLDIIGEDNVGIVLDSIHWYTSEGTLEDIISLKPHQIAYVHLNDAKDGPVEEVLDNDRLYPGEGVIDLNGFLRCLKEINYTGVVSQEILSIEEPTETNEVLAGRSRKAFTKVFTEAGLE</sequence>
<evidence type="ECO:0000259" key="1">
    <source>
        <dbReference type="Pfam" id="PF01261"/>
    </source>
</evidence>
<dbReference type="PANTHER" id="PTHR12110">
    <property type="entry name" value="HYDROXYPYRUVATE ISOMERASE"/>
    <property type="match status" value="1"/>
</dbReference>
<reference evidence="2 3" key="1">
    <citation type="submission" date="2018-06" db="EMBL/GenBank/DDBJ databases">
        <authorList>
            <consortium name="Pathogen Informatics"/>
            <person name="Doyle S."/>
        </authorList>
    </citation>
    <scope>NUCLEOTIDE SEQUENCE [LARGE SCALE GENOMIC DNA]</scope>
    <source>
        <strain evidence="2 3">NCTC4824</strain>
    </source>
</reference>
<accession>A0A2X4WGT3</accession>
<protein>
    <submittedName>
        <fullName evidence="2">Xylose isomerase</fullName>
        <ecNumber evidence="2">5.3.99.-</ecNumber>
    </submittedName>
</protein>
<keyword evidence="2" id="KW-0413">Isomerase</keyword>
<dbReference type="Pfam" id="PF01261">
    <property type="entry name" value="AP_endonuc_2"/>
    <property type="match status" value="1"/>
</dbReference>
<dbReference type="InterPro" id="IPR050312">
    <property type="entry name" value="IolE/XylAMocC-like"/>
</dbReference>
<dbReference type="AlphaFoldDB" id="A0A2X4WGT3"/>
<dbReference type="RefSeq" id="WP_066141478.1">
    <property type="nucleotide sequence ID" value="NZ_CBCSGM010000003.1"/>
</dbReference>
<dbReference type="Proteomes" id="UP000249134">
    <property type="component" value="Chromosome 1"/>
</dbReference>
<dbReference type="InterPro" id="IPR013022">
    <property type="entry name" value="Xyl_isomerase-like_TIM-brl"/>
</dbReference>
<feature type="domain" description="Xylose isomerase-like TIM barrel" evidence="1">
    <location>
        <begin position="21"/>
        <end position="255"/>
    </location>
</feature>
<dbReference type="SUPFAM" id="SSF51658">
    <property type="entry name" value="Xylose isomerase-like"/>
    <property type="match status" value="1"/>
</dbReference>
<evidence type="ECO:0000313" key="3">
    <source>
        <dbReference type="Proteomes" id="UP000249134"/>
    </source>
</evidence>
<dbReference type="KEGG" id="blen:NCTC4824_03565"/>